<keyword evidence="2" id="KW-0732">Signal</keyword>
<feature type="compositionally biased region" description="Polar residues" evidence="1">
    <location>
        <begin position="202"/>
        <end position="216"/>
    </location>
</feature>
<accession>A0A4P9Y5A4</accession>
<protein>
    <submittedName>
        <fullName evidence="3">Uncharacterized protein</fullName>
    </submittedName>
</protein>
<reference evidence="4" key="1">
    <citation type="journal article" date="2018" name="Nat. Microbiol.">
        <title>Leveraging single-cell genomics to expand the fungal tree of life.</title>
        <authorList>
            <person name="Ahrendt S.R."/>
            <person name="Quandt C.A."/>
            <person name="Ciobanu D."/>
            <person name="Clum A."/>
            <person name="Salamov A."/>
            <person name="Andreopoulos B."/>
            <person name="Cheng J.F."/>
            <person name="Woyke T."/>
            <person name="Pelin A."/>
            <person name="Henrissat B."/>
            <person name="Reynolds N.K."/>
            <person name="Benny G.L."/>
            <person name="Smith M.E."/>
            <person name="James T.Y."/>
            <person name="Grigoriev I.V."/>
        </authorList>
    </citation>
    <scope>NUCLEOTIDE SEQUENCE [LARGE SCALE GENOMIC DNA]</scope>
</reference>
<feature type="compositionally biased region" description="Low complexity" evidence="1">
    <location>
        <begin position="238"/>
        <end position="249"/>
    </location>
</feature>
<gene>
    <name evidence="3" type="ORF">BJ684DRAFT_16236</name>
</gene>
<feature type="region of interest" description="Disordered" evidence="1">
    <location>
        <begin position="23"/>
        <end position="74"/>
    </location>
</feature>
<evidence type="ECO:0000256" key="1">
    <source>
        <dbReference type="SAM" id="MobiDB-lite"/>
    </source>
</evidence>
<feature type="compositionally biased region" description="Polar residues" evidence="1">
    <location>
        <begin position="250"/>
        <end position="272"/>
    </location>
</feature>
<feature type="compositionally biased region" description="Basic and acidic residues" evidence="1">
    <location>
        <begin position="153"/>
        <end position="163"/>
    </location>
</feature>
<dbReference type="EMBL" id="KZ988041">
    <property type="protein sequence ID" value="RKP13361.1"/>
    <property type="molecule type" value="Genomic_DNA"/>
</dbReference>
<sequence>MKCATLLLAISMLLDLGTLSPEGPVASAYPANPPGSSSPPPSTRPSYMDSASISRMNSPMGRPAITSSSHGRNSLSIAPFHQRLSNPISYQGLSAASQKITLSKTLSNPASRPLASSSPQKVTPAASANEAHEHGSGQDKLHRSSSASTVHPHIPETPHEEMGYNKGVSSHDLNHPYTNSQEILPEYGGSSSAHSLSHPRQKASSGNKESNSSQLPPSAKQEIKYASNPPAPAPVVLPIPDDSSSTDSPQEISPSPTASLKVNPTILTSPQTEVKEKEVERSRKERPGPQIAPKEGEVSLGEFESPSLSASEIGWSRPPPDGPLNGVRNEGSSSKPRSSNDQDDFKDFSNSKGRSGGIDELDEEMSEMDSLSGDSTHFSDISSTVDGNSVGLGADSNGNNATLLFGEGEMNSTVLANSTFAESDLLTMQNSLDNSPESSGNTSASSNGTSTFWDDWGSVNQPPMNYTVPTKTSSILPSPKHLSK</sequence>
<keyword evidence="4" id="KW-1185">Reference proteome</keyword>
<evidence type="ECO:0000313" key="3">
    <source>
        <dbReference type="EMBL" id="RKP13361.1"/>
    </source>
</evidence>
<feature type="compositionally biased region" description="Basic and acidic residues" evidence="1">
    <location>
        <begin position="273"/>
        <end position="287"/>
    </location>
</feature>
<feature type="compositionally biased region" description="Basic and acidic residues" evidence="1">
    <location>
        <begin position="338"/>
        <end position="349"/>
    </location>
</feature>
<feature type="compositionally biased region" description="Polar residues" evidence="1">
    <location>
        <begin position="458"/>
        <end position="476"/>
    </location>
</feature>
<dbReference type="Proteomes" id="UP000267251">
    <property type="component" value="Unassembled WGS sequence"/>
</dbReference>
<feature type="signal peptide" evidence="2">
    <location>
        <begin position="1"/>
        <end position="19"/>
    </location>
</feature>
<evidence type="ECO:0000313" key="4">
    <source>
        <dbReference type="Proteomes" id="UP000267251"/>
    </source>
</evidence>
<organism evidence="3 4">
    <name type="scientific">Piptocephalis cylindrospora</name>
    <dbReference type="NCBI Taxonomy" id="1907219"/>
    <lineage>
        <taxon>Eukaryota</taxon>
        <taxon>Fungi</taxon>
        <taxon>Fungi incertae sedis</taxon>
        <taxon>Zoopagomycota</taxon>
        <taxon>Zoopagomycotina</taxon>
        <taxon>Zoopagomycetes</taxon>
        <taxon>Zoopagales</taxon>
        <taxon>Piptocephalidaceae</taxon>
        <taxon>Piptocephalis</taxon>
    </lineage>
</organism>
<feature type="compositionally biased region" description="Polar residues" evidence="1">
    <location>
        <begin position="65"/>
        <end position="74"/>
    </location>
</feature>
<dbReference type="AlphaFoldDB" id="A0A4P9Y5A4"/>
<name>A0A4P9Y5A4_9FUNG</name>
<feature type="region of interest" description="Disordered" evidence="1">
    <location>
        <begin position="105"/>
        <end position="394"/>
    </location>
</feature>
<feature type="compositionally biased region" description="Polar residues" evidence="1">
    <location>
        <begin position="376"/>
        <end position="387"/>
    </location>
</feature>
<feature type="chain" id="PRO_5020981420" evidence="2">
    <location>
        <begin position="20"/>
        <end position="484"/>
    </location>
</feature>
<proteinExistence type="predicted"/>
<feature type="compositionally biased region" description="Pro residues" evidence="1">
    <location>
        <begin position="31"/>
        <end position="43"/>
    </location>
</feature>
<feature type="compositionally biased region" description="Polar residues" evidence="1">
    <location>
        <begin position="105"/>
        <end position="121"/>
    </location>
</feature>
<evidence type="ECO:0000256" key="2">
    <source>
        <dbReference type="SAM" id="SignalP"/>
    </source>
</evidence>
<feature type="compositionally biased region" description="Basic and acidic residues" evidence="1">
    <location>
        <begin position="130"/>
        <end position="142"/>
    </location>
</feature>
<feature type="compositionally biased region" description="Low complexity" evidence="1">
    <location>
        <begin position="434"/>
        <end position="451"/>
    </location>
</feature>
<feature type="region of interest" description="Disordered" evidence="1">
    <location>
        <begin position="427"/>
        <end position="484"/>
    </location>
</feature>